<sequence length="68" mass="7716">MRKTTTQDFAAYEEEADLLLSVFENLPDALFNNAELRPHEFIISSIKAFARSYQSMNVLGCENGMVIN</sequence>
<accession>A0ABS5K8Z3</accession>
<dbReference type="Proteomes" id="UP000721861">
    <property type="component" value="Unassembled WGS sequence"/>
</dbReference>
<organism evidence="1 2">
    <name type="scientific">Carboxylicivirga mesophila</name>
    <dbReference type="NCBI Taxonomy" id="1166478"/>
    <lineage>
        <taxon>Bacteria</taxon>
        <taxon>Pseudomonadati</taxon>
        <taxon>Bacteroidota</taxon>
        <taxon>Bacteroidia</taxon>
        <taxon>Marinilabiliales</taxon>
        <taxon>Marinilabiliaceae</taxon>
        <taxon>Carboxylicivirga</taxon>
    </lineage>
</organism>
<comment type="caution">
    <text evidence="1">The sequence shown here is derived from an EMBL/GenBank/DDBJ whole genome shotgun (WGS) entry which is preliminary data.</text>
</comment>
<reference evidence="1 2" key="1">
    <citation type="journal article" date="2014" name="Int. J. Syst. Evol. Microbiol.">
        <title>Carboxylicivirga gen. nov. in the family Marinilabiliaceae with two novel species, Carboxylicivirga mesophila sp. nov. and Carboxylicivirga taeanensis sp. nov., and reclassification of Cytophaga fermentans as Saccharicrinis fermentans gen. nov., comb. nov.</title>
        <authorList>
            <person name="Yang S.H."/>
            <person name="Seo H.S."/>
            <person name="Woo J.H."/>
            <person name="Oh H.M."/>
            <person name="Jang H."/>
            <person name="Lee J.H."/>
            <person name="Kim S.J."/>
            <person name="Kwon K.K."/>
        </authorList>
    </citation>
    <scope>NUCLEOTIDE SEQUENCE [LARGE SCALE GENOMIC DNA]</scope>
    <source>
        <strain evidence="1 2">JCM 18290</strain>
    </source>
</reference>
<name>A0ABS5K8Z3_9BACT</name>
<evidence type="ECO:0000313" key="2">
    <source>
        <dbReference type="Proteomes" id="UP000721861"/>
    </source>
</evidence>
<proteinExistence type="predicted"/>
<dbReference type="RefSeq" id="WP_212226875.1">
    <property type="nucleotide sequence ID" value="NZ_JAGUCN010000005.1"/>
</dbReference>
<dbReference type="EMBL" id="JAGUCN010000005">
    <property type="protein sequence ID" value="MBS2211013.1"/>
    <property type="molecule type" value="Genomic_DNA"/>
</dbReference>
<evidence type="ECO:0000313" key="1">
    <source>
        <dbReference type="EMBL" id="MBS2211013.1"/>
    </source>
</evidence>
<gene>
    <name evidence="1" type="ORF">KEM09_06355</name>
</gene>
<protein>
    <submittedName>
        <fullName evidence="1">Uncharacterized protein</fullName>
    </submittedName>
</protein>
<keyword evidence="2" id="KW-1185">Reference proteome</keyword>